<dbReference type="GO" id="GO:0048015">
    <property type="term" value="P:phosphatidylinositol-mediated signaling"/>
    <property type="evidence" value="ECO:0007669"/>
    <property type="project" value="TreeGrafter"/>
</dbReference>
<dbReference type="PANTHER" id="PTHR10336:SF10">
    <property type="entry name" value="1-PHOSPHATIDYLINOSITOL 4,5-BISPHOSPHATE PHOSPHODIESTERASE BETA-2"/>
    <property type="match status" value="1"/>
</dbReference>
<dbReference type="EC" id="3.1.4.11" evidence="9"/>
<dbReference type="AlphaFoldDB" id="A0A8C3RJC8"/>
<evidence type="ECO:0000256" key="1">
    <source>
        <dbReference type="ARBA" id="ARBA00022553"/>
    </source>
</evidence>
<dbReference type="FunFam" id="1.10.238.10:FF:000024">
    <property type="entry name" value="1-phosphatidylinositol 4,5-bisphosphate phosphodiesterase"/>
    <property type="match status" value="1"/>
</dbReference>
<feature type="compositionally biased region" description="Basic and acidic residues" evidence="13">
    <location>
        <begin position="1108"/>
        <end position="1119"/>
    </location>
</feature>
<dbReference type="InterPro" id="IPR016280">
    <property type="entry name" value="PLC-beta"/>
</dbReference>
<feature type="region of interest" description="Disordered" evidence="13">
    <location>
        <begin position="1100"/>
        <end position="1124"/>
    </location>
</feature>
<evidence type="ECO:0000256" key="9">
    <source>
        <dbReference type="PIRNR" id="PIRNR000956"/>
    </source>
</evidence>
<dbReference type="CDD" id="cd00275">
    <property type="entry name" value="C2_PLC_like"/>
    <property type="match status" value="1"/>
</dbReference>
<dbReference type="GO" id="GO:0016042">
    <property type="term" value="P:lipid catabolic process"/>
    <property type="evidence" value="ECO:0007669"/>
    <property type="project" value="UniProtKB-KW"/>
</dbReference>
<comment type="catalytic activity">
    <reaction evidence="8">
        <text>a 1,2-diacyl-sn-glycero-3-phospho-(1D-myo-inositol) + H2O = 1D-myo-inositol 1-phosphate + a 1,2-diacyl-sn-glycerol + H(+)</text>
        <dbReference type="Rhea" id="RHEA:43484"/>
        <dbReference type="ChEBI" id="CHEBI:15377"/>
        <dbReference type="ChEBI" id="CHEBI:15378"/>
        <dbReference type="ChEBI" id="CHEBI:17815"/>
        <dbReference type="ChEBI" id="CHEBI:57880"/>
        <dbReference type="ChEBI" id="CHEBI:58433"/>
    </reaction>
    <physiologicalReaction direction="left-to-right" evidence="8">
        <dbReference type="Rhea" id="RHEA:43485"/>
    </physiologicalReaction>
</comment>
<dbReference type="InterPro" id="IPR014815">
    <property type="entry name" value="PLC-beta_C"/>
</dbReference>
<protein>
    <recommendedName>
        <fullName evidence="9">1-phosphatidylinositol 4,5-bisphosphate phosphodiesterase</fullName>
        <ecNumber evidence="9">3.1.4.11</ecNumber>
    </recommendedName>
</protein>
<dbReference type="Gene3D" id="1.10.238.10">
    <property type="entry name" value="EF-hand"/>
    <property type="match status" value="1"/>
</dbReference>
<dbReference type="FunFam" id="2.60.40.150:FF:000105">
    <property type="entry name" value="1-phosphatidylinositol 4,5-bisphosphate phosphodiesterase"/>
    <property type="match status" value="1"/>
</dbReference>
<keyword evidence="11" id="KW-0479">Metal-binding</keyword>
<dbReference type="CDD" id="cd13361">
    <property type="entry name" value="PH_PLC_beta"/>
    <property type="match status" value="1"/>
</dbReference>
<keyword evidence="12" id="KW-0175">Coiled coil</keyword>
<dbReference type="InterPro" id="IPR001192">
    <property type="entry name" value="PI-PLC_fam"/>
</dbReference>
<dbReference type="SMART" id="SM00149">
    <property type="entry name" value="PLCYc"/>
    <property type="match status" value="1"/>
</dbReference>
<dbReference type="SUPFAM" id="SSF50729">
    <property type="entry name" value="PH domain-like"/>
    <property type="match status" value="1"/>
</dbReference>
<name>A0A8C3RJC8_CHESE</name>
<dbReference type="Gene3D" id="3.20.20.190">
    <property type="entry name" value="Phosphatidylinositol (PI) phosphodiesterase"/>
    <property type="match status" value="1"/>
</dbReference>
<dbReference type="Pfam" id="PF00388">
    <property type="entry name" value="PI-PLC-X"/>
    <property type="match status" value="1"/>
</dbReference>
<feature type="binding site" evidence="11">
    <location>
        <position position="337"/>
    </location>
    <ligand>
        <name>Ca(2+)</name>
        <dbReference type="ChEBI" id="CHEBI:29108"/>
    </ligand>
</feature>
<evidence type="ECO:0000256" key="11">
    <source>
        <dbReference type="PIRSR" id="PIRSR000956-2"/>
    </source>
</evidence>
<dbReference type="InterPro" id="IPR011992">
    <property type="entry name" value="EF-hand-dom_pair"/>
</dbReference>
<keyword evidence="2 9" id="KW-0378">Hydrolase</keyword>
<dbReference type="PROSITE" id="PS50004">
    <property type="entry name" value="C2"/>
    <property type="match status" value="1"/>
</dbReference>
<dbReference type="GO" id="GO:0046488">
    <property type="term" value="P:phosphatidylinositol metabolic process"/>
    <property type="evidence" value="ECO:0007669"/>
    <property type="project" value="TreeGrafter"/>
</dbReference>
<reference evidence="16" key="1">
    <citation type="submission" date="2025-08" db="UniProtKB">
        <authorList>
            <consortium name="Ensembl"/>
        </authorList>
    </citation>
    <scope>IDENTIFICATION</scope>
</reference>
<dbReference type="InterPro" id="IPR035892">
    <property type="entry name" value="C2_domain_sf"/>
</dbReference>
<feature type="domain" description="PI-PLC Y-box" evidence="15">
    <location>
        <begin position="519"/>
        <end position="635"/>
    </location>
</feature>
<dbReference type="InterPro" id="IPR017946">
    <property type="entry name" value="PLC-like_Pdiesterase_TIM-brl"/>
</dbReference>
<dbReference type="GO" id="GO:0004435">
    <property type="term" value="F:phosphatidylinositol-4,5-bisphosphate phospholipase C activity"/>
    <property type="evidence" value="ECO:0007669"/>
    <property type="project" value="UniProtKB-UniRule"/>
</dbReference>
<evidence type="ECO:0000313" key="17">
    <source>
        <dbReference type="Proteomes" id="UP000694403"/>
    </source>
</evidence>
<dbReference type="InterPro" id="IPR042531">
    <property type="entry name" value="PLC-beta_C_sf"/>
</dbReference>
<dbReference type="GO" id="GO:0007186">
    <property type="term" value="P:G protein-coupled receptor signaling pathway"/>
    <property type="evidence" value="ECO:0007669"/>
    <property type="project" value="TreeGrafter"/>
</dbReference>
<keyword evidence="3 11" id="KW-0106">Calcium</keyword>
<proteinExistence type="predicted"/>
<feature type="compositionally biased region" description="Acidic residues" evidence="13">
    <location>
        <begin position="479"/>
        <end position="496"/>
    </location>
</feature>
<comment type="catalytic activity">
    <reaction evidence="7">
        <text>a 1,2-diacyl-sn-glycero-3-phospho-(1D-myo-inositol-4,5-bisphosphate) + H2O = 1D-myo-inositol 1,4,5-trisphosphate + a 1,2-diacyl-sn-glycerol + H(+)</text>
        <dbReference type="Rhea" id="RHEA:33179"/>
        <dbReference type="ChEBI" id="CHEBI:15377"/>
        <dbReference type="ChEBI" id="CHEBI:15378"/>
        <dbReference type="ChEBI" id="CHEBI:17815"/>
        <dbReference type="ChEBI" id="CHEBI:58456"/>
        <dbReference type="ChEBI" id="CHEBI:203600"/>
        <dbReference type="EC" id="3.1.4.11"/>
    </reaction>
    <physiologicalReaction direction="left-to-right" evidence="7">
        <dbReference type="Rhea" id="RHEA:33180"/>
    </physiologicalReaction>
</comment>
<dbReference type="GO" id="GO:0005737">
    <property type="term" value="C:cytoplasm"/>
    <property type="evidence" value="ECO:0007669"/>
    <property type="project" value="TreeGrafter"/>
</dbReference>
<feature type="coiled-coil region" evidence="12">
    <location>
        <begin position="848"/>
        <end position="875"/>
    </location>
</feature>
<keyword evidence="17" id="KW-1185">Reference proteome</keyword>
<dbReference type="SMART" id="SM00148">
    <property type="entry name" value="PLCXc"/>
    <property type="match status" value="1"/>
</dbReference>
<reference evidence="16" key="2">
    <citation type="submission" date="2025-09" db="UniProtKB">
        <authorList>
            <consortium name="Ensembl"/>
        </authorList>
    </citation>
    <scope>IDENTIFICATION</scope>
</reference>
<evidence type="ECO:0000256" key="10">
    <source>
        <dbReference type="PIRSR" id="PIRSR000956-1"/>
    </source>
</evidence>
<dbReference type="SMART" id="SM00239">
    <property type="entry name" value="C2"/>
    <property type="match status" value="1"/>
</dbReference>
<dbReference type="InterPro" id="IPR000008">
    <property type="entry name" value="C2_dom"/>
</dbReference>
<dbReference type="Pfam" id="PF22631">
    <property type="entry name" value="PLCB1-4-like_EFh"/>
    <property type="match status" value="1"/>
</dbReference>
<dbReference type="PROSITE" id="PS50007">
    <property type="entry name" value="PIPLC_X_DOMAIN"/>
    <property type="match status" value="1"/>
</dbReference>
<dbReference type="Ensembl" id="ENSCSRT00000000660.1">
    <property type="protein sequence ID" value="ENSCSRP00000000641.1"/>
    <property type="gene ID" value="ENSCSRG00000000505.1"/>
</dbReference>
<dbReference type="PRINTS" id="PR00390">
    <property type="entry name" value="PHPHLIPASEC"/>
</dbReference>
<feature type="active site" evidence="10">
    <location>
        <position position="352"/>
    </location>
</feature>
<dbReference type="Gene3D" id="2.60.40.150">
    <property type="entry name" value="C2 domain"/>
    <property type="match status" value="1"/>
</dbReference>
<evidence type="ECO:0000256" key="12">
    <source>
        <dbReference type="SAM" id="Coils"/>
    </source>
</evidence>
<evidence type="ECO:0000256" key="5">
    <source>
        <dbReference type="ARBA" id="ARBA00023098"/>
    </source>
</evidence>
<dbReference type="SUPFAM" id="SSF69989">
    <property type="entry name" value="C-terminal domain of PLC-beta"/>
    <property type="match status" value="1"/>
</dbReference>
<dbReference type="Gene3D" id="2.30.29.240">
    <property type="match status" value="2"/>
</dbReference>
<evidence type="ECO:0000313" key="16">
    <source>
        <dbReference type="Ensembl" id="ENSCSRP00000000641.1"/>
    </source>
</evidence>
<sequence length="1149" mass="131446">MSMLTPILTPPEVKAYLSKGERFIKWDDDTTNASPVILRVDPKGFYLYWTYQNKVSAELPSRVSELEFVKVPRSQKLREVFNLDFPDNNFLLKTLTVVTGTDMVDLTFHNFVSYKESVGKSWAEDIMAIVRNPLTSNASRYTFLEKIIFQIFPADRKRVEAALHACHLPKGKNDAINPEDFPEKVYKTFLMNLCPRPEIDEIFTSHHSKAKPYMTKEHLAKFINKKQRDSRLNDILFPPAKPEQVQGLIEKYEPSGINIQRGQLSPEGMVWFLCGPENNIVSLDKVVLYQDMTQPLSHYFINSSHNTYLTAGQFSGISSPEMYRQSLLSGCRCVELDCWKGRPPDEEPIITHGFTMTTEILFKDVIEAIAESAFKTSLYPVILSFENHVDSPKQQAKMAEYCRTIFGDMLLTEPLEKHPLKPGVPLPSPQDLLGKILIKNKKNQSASEDRRDSLKKERNEATDQPVSVDGIDTVWAGDVTEEDPEEEEEESGNLDEEQIKKMQSDEGTAGLEVTAYEEMSSLVNYIQPIKFDSFDISTEQNRSYVISSFTETKAYDLLTKSSVQFVEYNKRQMSRIYPKGTRMDSSNYMPQMFWNVGCQMAALNFQTMDVPMQQNMALFEFNGQSGYLLKHEFMRQPEKQFDPFSVDRIDVVVASTLSITILSGQFLSERSVKTYAEVELFGLPGDPKRKYRTKLTSSANSLNPVWKEEAFVFEKIMMPELASLRIVALEEGGKFIGQRIIPIIAVHSGYHHVCLRSESNMPLTMPSLFVYLEMKDYVPDTWADLTIALSNPIKFFNTQDKRSVKLKQGSAEVSVSTRSATCFVASPGLFLYCILELQTASLEELQKMKLFMKLLKKQEKELKELERKGSKRREELLQRYSAVFSELVTQCGRKKITCPQKSQKKKRSLTVEEVSAGGNPAEMAENADSRVLELKEKLEIDLMQLWEEQYDGIRKKKEQHATEKIARLIEVAREKQAAELKALKESSESDTKEIKKKLEAKRLDRIQAMTKSTIDKSAQERYWMGILRLEKMTKYQEKLEEKQADCLEKIKEKESQLQKEALAEYEEKVKTLSMEVQDLARNCVKVCFPLEADIKKEEALNASSEGKQASKDQPEEKIPVAEISGLETSMAETSIAQTQKVDQFLESRL</sequence>
<keyword evidence="6 9" id="KW-0807">Transducer</keyword>
<dbReference type="Pfam" id="PF00168">
    <property type="entry name" value="C2"/>
    <property type="match status" value="1"/>
</dbReference>
<feature type="active site" evidence="10">
    <location>
        <position position="305"/>
    </location>
</feature>
<dbReference type="Gene3D" id="1.20.1230.10">
    <property type="entry name" value="Phospholipase C beta, distal C-terminal domain"/>
    <property type="match status" value="1"/>
</dbReference>
<keyword evidence="1" id="KW-0597">Phosphoprotein</keyword>
<dbReference type="GO" id="GO:0051209">
    <property type="term" value="P:release of sequestered calcium ion into cytosol"/>
    <property type="evidence" value="ECO:0007669"/>
    <property type="project" value="TreeGrafter"/>
</dbReference>
<dbReference type="InterPro" id="IPR000909">
    <property type="entry name" value="PLipase_C_PInositol-sp_X_dom"/>
</dbReference>
<accession>A0A8C3RJC8</accession>
<comment type="cofactor">
    <cofactor evidence="11">
        <name>Ca(2+)</name>
        <dbReference type="ChEBI" id="CHEBI:29108"/>
    </cofactor>
    <text evidence="11">Binds 1 Ca(2+) ion per subunit.</text>
</comment>
<feature type="coiled-coil region" evidence="12">
    <location>
        <begin position="1032"/>
        <end position="1082"/>
    </location>
</feature>
<feature type="binding site" evidence="11">
    <location>
        <position position="306"/>
    </location>
    <ligand>
        <name>Ca(2+)</name>
        <dbReference type="ChEBI" id="CHEBI:29108"/>
    </ligand>
</feature>
<feature type="compositionally biased region" description="Basic and acidic residues" evidence="13">
    <location>
        <begin position="447"/>
        <end position="461"/>
    </location>
</feature>
<evidence type="ECO:0000256" key="4">
    <source>
        <dbReference type="ARBA" id="ARBA00022963"/>
    </source>
</evidence>
<dbReference type="Proteomes" id="UP000694403">
    <property type="component" value="Unplaced"/>
</dbReference>
<organism evidence="16 17">
    <name type="scientific">Chelydra serpentina</name>
    <name type="common">Snapping turtle</name>
    <name type="synonym">Testudo serpentina</name>
    <dbReference type="NCBI Taxonomy" id="8475"/>
    <lineage>
        <taxon>Eukaryota</taxon>
        <taxon>Metazoa</taxon>
        <taxon>Chordata</taxon>
        <taxon>Craniata</taxon>
        <taxon>Vertebrata</taxon>
        <taxon>Euteleostomi</taxon>
        <taxon>Archelosauria</taxon>
        <taxon>Testudinata</taxon>
        <taxon>Testudines</taxon>
        <taxon>Cryptodira</taxon>
        <taxon>Durocryptodira</taxon>
        <taxon>Americhelydia</taxon>
        <taxon>Chelydroidea</taxon>
        <taxon>Chelydridae</taxon>
        <taxon>Chelydra</taxon>
    </lineage>
</organism>
<evidence type="ECO:0000256" key="13">
    <source>
        <dbReference type="SAM" id="MobiDB-lite"/>
    </source>
</evidence>
<dbReference type="PROSITE" id="PS50008">
    <property type="entry name" value="PIPLC_Y_DOMAIN"/>
    <property type="match status" value="1"/>
</dbReference>
<dbReference type="Pfam" id="PF17787">
    <property type="entry name" value="PH_14"/>
    <property type="match status" value="1"/>
</dbReference>
<dbReference type="InterPro" id="IPR053945">
    <property type="entry name" value="PLCB1-4-like_EFh"/>
</dbReference>
<evidence type="ECO:0000256" key="6">
    <source>
        <dbReference type="ARBA" id="ARBA00023224"/>
    </source>
</evidence>
<dbReference type="PANTHER" id="PTHR10336">
    <property type="entry name" value="PHOSPHOINOSITIDE-SPECIFIC PHOSPHOLIPASE C FAMILY PROTEIN"/>
    <property type="match status" value="1"/>
</dbReference>
<feature type="domain" description="C2" evidence="14">
    <location>
        <begin position="635"/>
        <end position="763"/>
    </location>
</feature>
<dbReference type="Pfam" id="PF08703">
    <property type="entry name" value="PLC-beta_C"/>
    <property type="match status" value="1"/>
</dbReference>
<dbReference type="InterPro" id="IPR001711">
    <property type="entry name" value="PLipase_C_Pinositol-sp_Y"/>
</dbReference>
<keyword evidence="5 9" id="KW-0443">Lipid metabolism</keyword>
<feature type="region of interest" description="Disordered" evidence="13">
    <location>
        <begin position="438"/>
        <end position="498"/>
    </location>
</feature>
<evidence type="ECO:0000256" key="3">
    <source>
        <dbReference type="ARBA" id="ARBA00022837"/>
    </source>
</evidence>
<evidence type="ECO:0000256" key="7">
    <source>
        <dbReference type="ARBA" id="ARBA00023674"/>
    </source>
</evidence>
<dbReference type="SUPFAM" id="SSF49562">
    <property type="entry name" value="C2 domain (Calcium/lipid-binding domain, CaLB)"/>
    <property type="match status" value="1"/>
</dbReference>
<dbReference type="SUPFAM" id="SSF47473">
    <property type="entry name" value="EF-hand"/>
    <property type="match status" value="1"/>
</dbReference>
<dbReference type="PIRSF" id="PIRSF000956">
    <property type="entry name" value="PLC-beta"/>
    <property type="match status" value="1"/>
</dbReference>
<dbReference type="Pfam" id="PF00387">
    <property type="entry name" value="PI-PLC-Y"/>
    <property type="match status" value="1"/>
</dbReference>
<feature type="binding site" evidence="11">
    <location>
        <position position="386"/>
    </location>
    <ligand>
        <name>Ca(2+)</name>
        <dbReference type="ChEBI" id="CHEBI:29108"/>
    </ligand>
</feature>
<evidence type="ECO:0000256" key="8">
    <source>
        <dbReference type="ARBA" id="ARBA00023726"/>
    </source>
</evidence>
<dbReference type="CDD" id="cd08624">
    <property type="entry name" value="PI-PLCc_beta2"/>
    <property type="match status" value="1"/>
</dbReference>
<dbReference type="InterPro" id="IPR028403">
    <property type="entry name" value="PLC-beta2_cat"/>
</dbReference>
<feature type="binding site" evidence="11">
    <location>
        <position position="335"/>
    </location>
    <ligand>
        <name>Ca(2+)</name>
        <dbReference type="ChEBI" id="CHEBI:29108"/>
    </ligand>
</feature>
<evidence type="ECO:0000259" key="14">
    <source>
        <dbReference type="PROSITE" id="PS50004"/>
    </source>
</evidence>
<evidence type="ECO:0000256" key="2">
    <source>
        <dbReference type="ARBA" id="ARBA00022801"/>
    </source>
</evidence>
<dbReference type="InterPro" id="IPR037862">
    <property type="entry name" value="PLC-beta_PH"/>
</dbReference>
<dbReference type="GO" id="GO:0005509">
    <property type="term" value="F:calcium ion binding"/>
    <property type="evidence" value="ECO:0007669"/>
    <property type="project" value="UniProtKB-UniRule"/>
</dbReference>
<keyword evidence="4 9" id="KW-0442">Lipid degradation</keyword>
<evidence type="ECO:0000259" key="15">
    <source>
        <dbReference type="PROSITE" id="PS50008"/>
    </source>
</evidence>
<dbReference type="SUPFAM" id="SSF51695">
    <property type="entry name" value="PLC-like phosphodiesterases"/>
    <property type="match status" value="1"/>
</dbReference>